<name>A0A921KDY1_SPOPS</name>
<accession>A0A921KDY1</accession>
<dbReference type="InterPro" id="IPR000871">
    <property type="entry name" value="Beta-lactam_class-A"/>
</dbReference>
<keyword evidence="2" id="KW-0812">Transmembrane</keyword>
<evidence type="ECO:0000313" key="5">
    <source>
        <dbReference type="Proteomes" id="UP000698173"/>
    </source>
</evidence>
<dbReference type="InterPro" id="IPR012338">
    <property type="entry name" value="Beta-lactam/transpept-like"/>
</dbReference>
<reference evidence="4" key="1">
    <citation type="journal article" date="2021" name="PeerJ">
        <title>Extensive microbial diversity within the chicken gut microbiome revealed by metagenomics and culture.</title>
        <authorList>
            <person name="Gilroy R."/>
            <person name="Ravi A."/>
            <person name="Getino M."/>
            <person name="Pursley I."/>
            <person name="Horton D.L."/>
            <person name="Alikhan N.F."/>
            <person name="Baker D."/>
            <person name="Gharbi K."/>
            <person name="Hall N."/>
            <person name="Watson M."/>
            <person name="Adriaenssens E.M."/>
            <person name="Foster-Nyarko E."/>
            <person name="Jarju S."/>
            <person name="Secka A."/>
            <person name="Antonio M."/>
            <person name="Oren A."/>
            <person name="Chaudhuri R.R."/>
            <person name="La Ragione R."/>
            <person name="Hildebrand F."/>
            <person name="Pallen M.J."/>
        </authorList>
    </citation>
    <scope>NUCLEOTIDE SEQUENCE</scope>
    <source>
        <strain evidence="4">CHK171-7178</strain>
    </source>
</reference>
<dbReference type="EMBL" id="DYWT01000244">
    <property type="protein sequence ID" value="HJF33145.1"/>
    <property type="molecule type" value="Genomic_DNA"/>
</dbReference>
<dbReference type="PANTHER" id="PTHR35333">
    <property type="entry name" value="BETA-LACTAMASE"/>
    <property type="match status" value="1"/>
</dbReference>
<evidence type="ECO:0000259" key="3">
    <source>
        <dbReference type="Pfam" id="PF13354"/>
    </source>
</evidence>
<dbReference type="PANTHER" id="PTHR35333:SF3">
    <property type="entry name" value="BETA-LACTAMASE-TYPE TRANSPEPTIDASE FOLD CONTAINING PROTEIN"/>
    <property type="match status" value="1"/>
</dbReference>
<evidence type="ECO:0000256" key="2">
    <source>
        <dbReference type="SAM" id="Phobius"/>
    </source>
</evidence>
<evidence type="ECO:0000313" key="4">
    <source>
        <dbReference type="EMBL" id="HJF33145.1"/>
    </source>
</evidence>
<feature type="transmembrane region" description="Helical" evidence="2">
    <location>
        <begin position="6"/>
        <end position="21"/>
    </location>
</feature>
<feature type="coiled-coil region" evidence="1">
    <location>
        <begin position="277"/>
        <end position="304"/>
    </location>
</feature>
<feature type="domain" description="Beta-lactamase class A catalytic" evidence="3">
    <location>
        <begin position="126"/>
        <end position="241"/>
    </location>
</feature>
<evidence type="ECO:0000256" key="1">
    <source>
        <dbReference type="SAM" id="Coils"/>
    </source>
</evidence>
<comment type="caution">
    <text evidence="4">The sequence shown here is derived from an EMBL/GenBank/DDBJ whole genome shotgun (WGS) entry which is preliminary data.</text>
</comment>
<keyword evidence="2" id="KW-1133">Transmembrane helix</keyword>
<proteinExistence type="predicted"/>
<sequence length="436" mass="48939">MNIFAWIGMLGIVFFTLLPFVKKKNRTKKATRVAIGTVAIILGIIIAVLIFDVNYLLAVIVGFALMIVFDKKTYTKKRLIIYGSIILIFGISGFALSRENPEYVLNHLKDNPQTTSLYLAENGVELITYQSDVVRPLASTVKMLIAAEYAMQIDAGLLNKDSSVPLADLSRYYLKNSDGGAHKEWLKSMHSEGKVENNNVKLHDVAKGMATYSSNANTDYLIDLLGISAINKRAKDFGLTQHEAVYPIVSALLIPEHIKSESMNGKQLVKKLKAMPMEEYRTLAEELSEQMQEETIKVEDLTFDLSMKLQKVWSDKLIGASANDYGKLLAIISNDELPPAASEILRDLLEWPMELNERNHERFTHLGAKGGSTVFIMNDAMYAESHAGDKIEIVLLTDDLSFWQGIQIRKNLSSFESEMLGSEEFRLKVQKELSEM</sequence>
<dbReference type="GO" id="GO:0030655">
    <property type="term" value="P:beta-lactam antibiotic catabolic process"/>
    <property type="evidence" value="ECO:0007669"/>
    <property type="project" value="InterPro"/>
</dbReference>
<feature type="transmembrane region" description="Helical" evidence="2">
    <location>
        <begin position="79"/>
        <end position="96"/>
    </location>
</feature>
<protein>
    <submittedName>
        <fullName evidence="4">Class A beta-lactamase-related serine hydrolase</fullName>
    </submittedName>
</protein>
<reference evidence="4" key="2">
    <citation type="submission" date="2021-09" db="EMBL/GenBank/DDBJ databases">
        <authorList>
            <person name="Gilroy R."/>
        </authorList>
    </citation>
    <scope>NUCLEOTIDE SEQUENCE</scope>
    <source>
        <strain evidence="4">CHK171-7178</strain>
    </source>
</reference>
<keyword evidence="4" id="KW-0378">Hydrolase</keyword>
<gene>
    <name evidence="4" type="ORF">K8V56_15400</name>
</gene>
<keyword evidence="2" id="KW-0472">Membrane</keyword>
<feature type="transmembrane region" description="Helical" evidence="2">
    <location>
        <begin position="33"/>
        <end position="50"/>
    </location>
</feature>
<dbReference type="GO" id="GO:0046677">
    <property type="term" value="P:response to antibiotic"/>
    <property type="evidence" value="ECO:0007669"/>
    <property type="project" value="InterPro"/>
</dbReference>
<dbReference type="InterPro" id="IPR045155">
    <property type="entry name" value="Beta-lactam_cat"/>
</dbReference>
<feature type="transmembrane region" description="Helical" evidence="2">
    <location>
        <begin position="56"/>
        <end position="72"/>
    </location>
</feature>
<dbReference type="Proteomes" id="UP000698173">
    <property type="component" value="Unassembled WGS sequence"/>
</dbReference>
<dbReference type="SUPFAM" id="SSF56601">
    <property type="entry name" value="beta-lactamase/transpeptidase-like"/>
    <property type="match status" value="1"/>
</dbReference>
<dbReference type="AlphaFoldDB" id="A0A921KDY1"/>
<dbReference type="GO" id="GO:0008800">
    <property type="term" value="F:beta-lactamase activity"/>
    <property type="evidence" value="ECO:0007669"/>
    <property type="project" value="InterPro"/>
</dbReference>
<dbReference type="Gene3D" id="3.40.710.10">
    <property type="entry name" value="DD-peptidase/beta-lactamase superfamily"/>
    <property type="match status" value="1"/>
</dbReference>
<keyword evidence="1" id="KW-0175">Coiled coil</keyword>
<organism evidence="4 5">
    <name type="scientific">Sporosarcina psychrophila</name>
    <name type="common">Bacillus psychrophilus</name>
    <dbReference type="NCBI Taxonomy" id="1476"/>
    <lineage>
        <taxon>Bacteria</taxon>
        <taxon>Bacillati</taxon>
        <taxon>Bacillota</taxon>
        <taxon>Bacilli</taxon>
        <taxon>Bacillales</taxon>
        <taxon>Caryophanaceae</taxon>
        <taxon>Sporosarcina</taxon>
    </lineage>
</organism>
<dbReference type="Pfam" id="PF13354">
    <property type="entry name" value="Beta-lactamase2"/>
    <property type="match status" value="1"/>
</dbReference>